<evidence type="ECO:0000256" key="2">
    <source>
        <dbReference type="ARBA" id="ARBA00022801"/>
    </source>
</evidence>
<organism evidence="3 4">
    <name type="scientific">Kineococcus endophyticus</name>
    <dbReference type="NCBI Taxonomy" id="1181883"/>
    <lineage>
        <taxon>Bacteria</taxon>
        <taxon>Bacillati</taxon>
        <taxon>Actinomycetota</taxon>
        <taxon>Actinomycetes</taxon>
        <taxon>Kineosporiales</taxon>
        <taxon>Kineosporiaceae</taxon>
        <taxon>Kineococcus</taxon>
    </lineage>
</organism>
<dbReference type="NCBIfam" id="TIGR01428">
    <property type="entry name" value="HAD_type_II"/>
    <property type="match status" value="1"/>
</dbReference>
<dbReference type="PANTHER" id="PTHR43316:SF3">
    <property type="entry name" value="HALOACID DEHALOGENASE, TYPE II (AFU_ORTHOLOGUE AFUA_2G07750)-RELATED"/>
    <property type="match status" value="1"/>
</dbReference>
<sequence length="234" mass="24431">MSPSELPAELPRPSAVVLDVNETLSDLGAVAARLASVGAGPAVAARFLPAVLRDGFARTVREEPLAFADVAADVLRTELAAEDLDRPLEDAVAHVLGAFDEVVLHPDVAAGLRRFRADGVVTVALTNGGLATCEELLERAGVREDVVHVLSVETVGPWKPHAAAYGHALDVCSLAPEEVLFVAVHPWDLDGAAGAGMRTAYLDRAGTGSYPRHATPPSLTARGLDDLAEQVLGD</sequence>
<dbReference type="RefSeq" id="WP_367637324.1">
    <property type="nucleotide sequence ID" value="NZ_JBFNQN010000004.1"/>
</dbReference>
<dbReference type="Gene3D" id="3.40.50.1000">
    <property type="entry name" value="HAD superfamily/HAD-like"/>
    <property type="match status" value="1"/>
</dbReference>
<gene>
    <name evidence="3" type="ORF">AB1207_07450</name>
</gene>
<dbReference type="InterPro" id="IPR051540">
    <property type="entry name" value="S-2-haloacid_dehalogenase"/>
</dbReference>
<protein>
    <submittedName>
        <fullName evidence="3">Haloacid dehalogenase type II</fullName>
    </submittedName>
</protein>
<dbReference type="Proteomes" id="UP001555826">
    <property type="component" value="Unassembled WGS sequence"/>
</dbReference>
<evidence type="ECO:0000313" key="4">
    <source>
        <dbReference type="Proteomes" id="UP001555826"/>
    </source>
</evidence>
<accession>A0ABV3P4M4</accession>
<comment type="caution">
    <text evidence="3">The sequence shown here is derived from an EMBL/GenBank/DDBJ whole genome shotgun (WGS) entry which is preliminary data.</text>
</comment>
<dbReference type="InterPro" id="IPR023198">
    <property type="entry name" value="PGP-like_dom2"/>
</dbReference>
<reference evidence="3 4" key="1">
    <citation type="submission" date="2024-07" db="EMBL/GenBank/DDBJ databases">
        <authorList>
            <person name="Thanompreechachai J."/>
            <person name="Duangmal K."/>
        </authorList>
    </citation>
    <scope>NUCLEOTIDE SEQUENCE [LARGE SCALE GENOMIC DNA]</scope>
    <source>
        <strain evidence="3 4">KCTC 19886</strain>
    </source>
</reference>
<dbReference type="InterPro" id="IPR036412">
    <property type="entry name" value="HAD-like_sf"/>
</dbReference>
<comment type="similarity">
    <text evidence="1">Belongs to the HAD-like hydrolase superfamily. S-2-haloalkanoic acid dehalogenase family.</text>
</comment>
<dbReference type="SUPFAM" id="SSF56784">
    <property type="entry name" value="HAD-like"/>
    <property type="match status" value="1"/>
</dbReference>
<keyword evidence="2" id="KW-0378">Hydrolase</keyword>
<name>A0ABV3P4M4_9ACTN</name>
<dbReference type="InterPro" id="IPR006328">
    <property type="entry name" value="2-HAD"/>
</dbReference>
<dbReference type="PRINTS" id="PR00413">
    <property type="entry name" value="HADHALOGNASE"/>
</dbReference>
<dbReference type="PANTHER" id="PTHR43316">
    <property type="entry name" value="HYDROLASE, HALOACID DELAHOGENASE-RELATED"/>
    <property type="match status" value="1"/>
</dbReference>
<proteinExistence type="inferred from homology"/>
<dbReference type="InterPro" id="IPR023214">
    <property type="entry name" value="HAD_sf"/>
</dbReference>
<dbReference type="InterPro" id="IPR006439">
    <property type="entry name" value="HAD-SF_hydro_IA"/>
</dbReference>
<evidence type="ECO:0000313" key="3">
    <source>
        <dbReference type="EMBL" id="MEW9264577.1"/>
    </source>
</evidence>
<dbReference type="Pfam" id="PF00702">
    <property type="entry name" value="Hydrolase"/>
    <property type="match status" value="1"/>
</dbReference>
<keyword evidence="4" id="KW-1185">Reference proteome</keyword>
<dbReference type="EMBL" id="JBFNQN010000004">
    <property type="protein sequence ID" value="MEW9264577.1"/>
    <property type="molecule type" value="Genomic_DNA"/>
</dbReference>
<dbReference type="Gene3D" id="1.10.150.240">
    <property type="entry name" value="Putative phosphatase, domain 2"/>
    <property type="match status" value="1"/>
</dbReference>
<evidence type="ECO:0000256" key="1">
    <source>
        <dbReference type="ARBA" id="ARBA00008106"/>
    </source>
</evidence>